<gene>
    <name evidence="1" type="ORF">HDC16821</name>
</gene>
<accession>Q6IIW3</accession>
<name>Q6IIW3_DROME</name>
<reference evidence="1" key="1">
    <citation type="journal article" date="2003" name="Genome Biol.">
        <title>An integrated gene annotation and transcriptional profiling approach towards the full gene content of the Drosophila genome.</title>
        <authorList>
            <person name="Hild M."/>
            <person name="Beckmann B."/>
            <person name="Haas S.A."/>
            <person name="Koch B."/>
            <person name="Solovyev V."/>
            <person name="Busold C."/>
            <person name="Fellenberg K."/>
            <person name="Boutros M."/>
            <person name="Vingron M."/>
            <person name="Sauer F."/>
            <person name="Hoheisel J.D."/>
            <person name="Paro R."/>
        </authorList>
    </citation>
    <scope>NUCLEOTIDE SEQUENCE</scope>
</reference>
<sequence>MLVALKWTPCQKTLMSRRSNPIQSISDIDIGDNAADTRERSTTHNICMSYERPGQTLQIDMLANQLNLNVDCLFQCCSNMLAWLRFASSSLAARFLSGARTGYGYRLHHRIGGPAPSTTTTENTTQVGWTALSSHSIRPCRTRSVVGSPIDRPLFVSDLRSCASSYLFPILTSCHSGGPDTVAIAVGVLVKISERYVPFGDHFRKALNERLSKNEAQWKDVLALKEIEILSIRSHIVIVDRDVHVPPL</sequence>
<dbReference type="AlphaFoldDB" id="Q6IIW3"/>
<dbReference type="EMBL" id="BK002953">
    <property type="protein sequence ID" value="DAA03153.1"/>
    <property type="molecule type" value="Genomic_DNA"/>
</dbReference>
<organism evidence="1">
    <name type="scientific">Drosophila melanogaster</name>
    <name type="common">Fruit fly</name>
    <dbReference type="NCBI Taxonomy" id="7227"/>
    <lineage>
        <taxon>Eukaryota</taxon>
        <taxon>Metazoa</taxon>
        <taxon>Ecdysozoa</taxon>
        <taxon>Arthropoda</taxon>
        <taxon>Hexapoda</taxon>
        <taxon>Insecta</taxon>
        <taxon>Pterygota</taxon>
        <taxon>Neoptera</taxon>
        <taxon>Endopterygota</taxon>
        <taxon>Diptera</taxon>
        <taxon>Brachycera</taxon>
        <taxon>Muscomorpha</taxon>
        <taxon>Ephydroidea</taxon>
        <taxon>Drosophilidae</taxon>
        <taxon>Drosophila</taxon>
        <taxon>Sophophora</taxon>
    </lineage>
</organism>
<protein>
    <submittedName>
        <fullName evidence="1">HDC16821</fullName>
    </submittedName>
</protein>
<evidence type="ECO:0000313" key="1">
    <source>
        <dbReference type="EMBL" id="DAA03153.1"/>
    </source>
</evidence>
<proteinExistence type="predicted"/>